<sequence>MFRIPPAAAASERRKERARALQKRFANSKDVAYVDAADYRDRDAMIVAVLDQQNQTIAASSVITTSLEVAEEVAIALAYASSSTKFVVSHSNSDPDFQLRVVQMVEDAAKPKAWPPPEEEEDGPSLSPPP</sequence>
<accession>A0AC60QGM9</accession>
<gene>
    <name evidence="1" type="ORF">HPB47_020024</name>
</gene>
<reference evidence="1 2" key="1">
    <citation type="journal article" date="2020" name="Cell">
        <title>Large-Scale Comparative Analyses of Tick Genomes Elucidate Their Genetic Diversity and Vector Capacities.</title>
        <authorList>
            <consortium name="Tick Genome and Microbiome Consortium (TIGMIC)"/>
            <person name="Jia N."/>
            <person name="Wang J."/>
            <person name="Shi W."/>
            <person name="Du L."/>
            <person name="Sun Y."/>
            <person name="Zhan W."/>
            <person name="Jiang J.F."/>
            <person name="Wang Q."/>
            <person name="Zhang B."/>
            <person name="Ji P."/>
            <person name="Bell-Sakyi L."/>
            <person name="Cui X.M."/>
            <person name="Yuan T.T."/>
            <person name="Jiang B.G."/>
            <person name="Yang W.F."/>
            <person name="Lam T.T."/>
            <person name="Chang Q.C."/>
            <person name="Ding S.J."/>
            <person name="Wang X.J."/>
            <person name="Zhu J.G."/>
            <person name="Ruan X.D."/>
            <person name="Zhao L."/>
            <person name="Wei J.T."/>
            <person name="Ye R.Z."/>
            <person name="Que T.C."/>
            <person name="Du C.H."/>
            <person name="Zhou Y.H."/>
            <person name="Cheng J.X."/>
            <person name="Dai P.F."/>
            <person name="Guo W.B."/>
            <person name="Han X.H."/>
            <person name="Huang E.J."/>
            <person name="Li L.F."/>
            <person name="Wei W."/>
            <person name="Gao Y.C."/>
            <person name="Liu J.Z."/>
            <person name="Shao H.Z."/>
            <person name="Wang X."/>
            <person name="Wang C.C."/>
            <person name="Yang T.C."/>
            <person name="Huo Q.B."/>
            <person name="Li W."/>
            <person name="Chen H.Y."/>
            <person name="Chen S.E."/>
            <person name="Zhou L.G."/>
            <person name="Ni X.B."/>
            <person name="Tian J.H."/>
            <person name="Sheng Y."/>
            <person name="Liu T."/>
            <person name="Pan Y.S."/>
            <person name="Xia L.Y."/>
            <person name="Li J."/>
            <person name="Zhao F."/>
            <person name="Cao W.C."/>
        </authorList>
    </citation>
    <scope>NUCLEOTIDE SEQUENCE [LARGE SCALE GENOMIC DNA]</scope>
    <source>
        <strain evidence="1">Iper-2018</strain>
    </source>
</reference>
<keyword evidence="2" id="KW-1185">Reference proteome</keyword>
<evidence type="ECO:0000313" key="1">
    <source>
        <dbReference type="EMBL" id="KAG0433327.1"/>
    </source>
</evidence>
<organism evidence="1 2">
    <name type="scientific">Ixodes persulcatus</name>
    <name type="common">Taiga tick</name>
    <dbReference type="NCBI Taxonomy" id="34615"/>
    <lineage>
        <taxon>Eukaryota</taxon>
        <taxon>Metazoa</taxon>
        <taxon>Ecdysozoa</taxon>
        <taxon>Arthropoda</taxon>
        <taxon>Chelicerata</taxon>
        <taxon>Arachnida</taxon>
        <taxon>Acari</taxon>
        <taxon>Parasitiformes</taxon>
        <taxon>Ixodida</taxon>
        <taxon>Ixodoidea</taxon>
        <taxon>Ixodidae</taxon>
        <taxon>Ixodinae</taxon>
        <taxon>Ixodes</taxon>
    </lineage>
</organism>
<dbReference type="EMBL" id="JABSTQ010009070">
    <property type="protein sequence ID" value="KAG0433327.1"/>
    <property type="molecule type" value="Genomic_DNA"/>
</dbReference>
<protein>
    <submittedName>
        <fullName evidence="1">Uncharacterized protein</fullName>
    </submittedName>
</protein>
<name>A0AC60QGM9_IXOPE</name>
<dbReference type="Proteomes" id="UP000805193">
    <property type="component" value="Unassembled WGS sequence"/>
</dbReference>
<comment type="caution">
    <text evidence="1">The sequence shown here is derived from an EMBL/GenBank/DDBJ whole genome shotgun (WGS) entry which is preliminary data.</text>
</comment>
<evidence type="ECO:0000313" key="2">
    <source>
        <dbReference type="Proteomes" id="UP000805193"/>
    </source>
</evidence>
<proteinExistence type="predicted"/>